<dbReference type="GO" id="GO:0005524">
    <property type="term" value="F:ATP binding"/>
    <property type="evidence" value="ECO:0007669"/>
    <property type="project" value="UniProtKB-UniRule"/>
</dbReference>
<evidence type="ECO:0000256" key="1">
    <source>
        <dbReference type="ARBA" id="ARBA00022741"/>
    </source>
</evidence>
<comment type="function">
    <text evidence="6">Relaxes both positive and negative superturns and exhibits a strong decatenase activity.</text>
</comment>
<reference evidence="11 13" key="1">
    <citation type="journal article" date="2020" name="bioRxiv">
        <title>A rank-normalized archaeal taxonomy based on genome phylogeny resolves widespread incomplete and uneven classifications.</title>
        <authorList>
            <person name="Rinke C."/>
            <person name="Chuvochina M."/>
            <person name="Mussig A.J."/>
            <person name="Chaumeil P.-A."/>
            <person name="Waite D.W."/>
            <person name="Whitman W.B."/>
            <person name="Parks D.H."/>
            <person name="Hugenholtz P."/>
        </authorList>
    </citation>
    <scope>NUCLEOTIDE SEQUENCE [LARGE SCALE GENOMIC DNA]</scope>
    <source>
        <strain evidence="11">UBA10036</strain>
    </source>
</reference>
<accession>A0A7J4JXG7</accession>
<evidence type="ECO:0000256" key="5">
    <source>
        <dbReference type="ARBA" id="ARBA00023235"/>
    </source>
</evidence>
<feature type="compositionally biased region" description="Basic and acidic residues" evidence="7">
    <location>
        <begin position="556"/>
        <end position="571"/>
    </location>
</feature>
<evidence type="ECO:0000256" key="7">
    <source>
        <dbReference type="SAM" id="MobiDB-lite"/>
    </source>
</evidence>
<keyword evidence="3 6" id="KW-0799">Topoisomerase</keyword>
<evidence type="ECO:0000256" key="3">
    <source>
        <dbReference type="ARBA" id="ARBA00023029"/>
    </source>
</evidence>
<dbReference type="InterPro" id="IPR005734">
    <property type="entry name" value="TopoVI_B"/>
</dbReference>
<dbReference type="GO" id="GO:0006260">
    <property type="term" value="P:DNA replication"/>
    <property type="evidence" value="ECO:0007669"/>
    <property type="project" value="UniProtKB-UniRule"/>
</dbReference>
<dbReference type="SUPFAM" id="SSF54211">
    <property type="entry name" value="Ribosomal protein S5 domain 2-like"/>
    <property type="match status" value="1"/>
</dbReference>
<dbReference type="InterPro" id="IPR020568">
    <property type="entry name" value="Ribosomal_Su5_D2-typ_SF"/>
</dbReference>
<keyword evidence="4 6" id="KW-0238">DNA-binding</keyword>
<dbReference type="Gene3D" id="3.30.230.10">
    <property type="match status" value="1"/>
</dbReference>
<dbReference type="CDD" id="cd00823">
    <property type="entry name" value="TopoIIB_Trans"/>
    <property type="match status" value="1"/>
</dbReference>
<dbReference type="Proteomes" id="UP000680185">
    <property type="component" value="Unassembled WGS sequence"/>
</dbReference>
<feature type="domain" description="Histidine kinase/HSP90-like ATPase" evidence="8">
    <location>
        <begin position="48"/>
        <end position="161"/>
    </location>
</feature>
<dbReference type="GO" id="GO:0003677">
    <property type="term" value="F:DNA binding"/>
    <property type="evidence" value="ECO:0007669"/>
    <property type="project" value="UniProtKB-UniRule"/>
</dbReference>
<comment type="caution">
    <text evidence="10">The sequence shown here is derived from an EMBL/GenBank/DDBJ whole genome shotgun (WGS) entry which is preliminary data.</text>
</comment>
<dbReference type="NCBIfam" id="NF003218">
    <property type="entry name" value="PRK04184.1"/>
    <property type="match status" value="1"/>
</dbReference>
<feature type="domain" description="DNA topoisomerase VI subunit B transducer" evidence="9">
    <location>
        <begin position="323"/>
        <end position="493"/>
    </location>
</feature>
<reference evidence="12" key="3">
    <citation type="submission" date="2021-05" db="EMBL/GenBank/DDBJ databases">
        <title>Protein family content uncovers lineage relationships and bacterial pathway maintenance mechanisms in DPANN archaea.</title>
        <authorList>
            <person name="Castelle C.J."/>
            <person name="Meheust R."/>
            <person name="Jaffe A.L."/>
            <person name="Seitz K."/>
            <person name="Gong X."/>
            <person name="Baker B.J."/>
            <person name="Banfield J.F."/>
        </authorList>
    </citation>
    <scope>NUCLEOTIDE SEQUENCE</scope>
    <source>
        <strain evidence="12">RIFCSPLOWO2_01_FULL_43_13</strain>
    </source>
</reference>
<evidence type="ECO:0000313" key="13">
    <source>
        <dbReference type="Proteomes" id="UP000590964"/>
    </source>
</evidence>
<comment type="catalytic activity">
    <reaction evidence="6">
        <text>ATP-dependent breakage, passage and rejoining of double-stranded DNA.</text>
        <dbReference type="EC" id="5.6.2.2"/>
    </reaction>
</comment>
<keyword evidence="1 6" id="KW-0547">Nucleotide-binding</keyword>
<dbReference type="SUPFAM" id="SSF46946">
    <property type="entry name" value="S13-like H2TH domain"/>
    <property type="match status" value="1"/>
</dbReference>
<dbReference type="InterPro" id="IPR015320">
    <property type="entry name" value="TopoVI_B_transducer"/>
</dbReference>
<proteinExistence type="inferred from homology"/>
<sequence length="585" mass="65911">MPDGKESEKPLASDFGMTAEDLAKEFKEHSVAEFFKKNRQMLGLTGKIKTLCVIVHELVTNSLDACEEAKILPEIEIKVSELGEEYYEIYVRDNGPGLTQDTVGKALGQLLAGTKFHRLIQQRGQQGIGASGITLLSLVTTGKTVQVISGTGKGKAFKCDLTIDPKKNEPKVMNLEEIDKAFKGLAIKAKFKDVKYQKSDQSPLEYLRRTAIANPHAKISFTEPDGTTTIFERSSKDIPKRPIPIQPHPKGVTVDELATMAKYTKSRKVSSFLKEEFDRMGDKAIEEIAKAVDFDLNTDPKKLSWEQAEEIVKQFKKIQFIAPRLDALIPIGEDRIKKSIRSIVEPEFLEVVERKPAVYKGGFPFCVEVGIAFGGNAGKLAGKDEEGKDVWKSEIMRFANRTPLLFDAGGCALTQAVQSIDWKRYAIKDFENSPLTIFLHILSVHIPYTGAGKQAVSNEEEIMEELRLALMDAGRKIYRFIGHQRKEAEKEAKKKMYYKYASEVAVAIAELTGKSKKEIEEKLHAMVLKHLKLEEKKEKEEAEKLNNLTEEEIEKEYEKRKAKEKKEAEKAKPKKKKIIEVENGE</sequence>
<dbReference type="Proteomes" id="UP000590964">
    <property type="component" value="Unassembled WGS sequence"/>
</dbReference>
<name>A0A7J4JXG7_9ARCH</name>
<evidence type="ECO:0000313" key="11">
    <source>
        <dbReference type="EMBL" id="HIH33527.1"/>
    </source>
</evidence>
<reference evidence="12" key="2">
    <citation type="submission" date="2021-03" db="EMBL/GenBank/DDBJ databases">
        <authorList>
            <person name="Jaffe A."/>
        </authorList>
    </citation>
    <scope>NUCLEOTIDE SEQUENCE</scope>
    <source>
        <strain evidence="12">RIFCSPLOWO2_01_FULL_43_13</strain>
    </source>
</reference>
<dbReference type="GO" id="GO:0003918">
    <property type="term" value="F:DNA topoisomerase type II (double strand cut, ATP-hydrolyzing) activity"/>
    <property type="evidence" value="ECO:0007669"/>
    <property type="project" value="UniProtKB-UniRule"/>
</dbReference>
<dbReference type="HAMAP" id="MF_00322">
    <property type="entry name" value="Top6B"/>
    <property type="match status" value="1"/>
</dbReference>
<evidence type="ECO:0000313" key="10">
    <source>
        <dbReference type="EMBL" id="HIH21369.1"/>
    </source>
</evidence>
<dbReference type="NCBIfam" id="TIGR01052">
    <property type="entry name" value="top6b"/>
    <property type="match status" value="1"/>
</dbReference>
<dbReference type="GO" id="GO:0006265">
    <property type="term" value="P:DNA topological change"/>
    <property type="evidence" value="ECO:0007669"/>
    <property type="project" value="UniProtKB-UniRule"/>
</dbReference>
<evidence type="ECO:0000256" key="6">
    <source>
        <dbReference type="HAMAP-Rule" id="MF_00322"/>
    </source>
</evidence>
<evidence type="ECO:0000313" key="12">
    <source>
        <dbReference type="EMBL" id="MBS3057872.1"/>
    </source>
</evidence>
<dbReference type="SUPFAM" id="SSF55874">
    <property type="entry name" value="ATPase domain of HSP90 chaperone/DNA topoisomerase II/histidine kinase"/>
    <property type="match status" value="1"/>
</dbReference>
<dbReference type="AlphaFoldDB" id="A0A7J4JXG7"/>
<dbReference type="PIRSF" id="PIRSF006553">
    <property type="entry name" value="TopoVI_B"/>
    <property type="match status" value="1"/>
</dbReference>
<dbReference type="InterPro" id="IPR010979">
    <property type="entry name" value="Ribosomal_uS13-like_H2TH"/>
</dbReference>
<dbReference type="Proteomes" id="UP000527315">
    <property type="component" value="Unassembled WGS sequence"/>
</dbReference>
<evidence type="ECO:0000259" key="9">
    <source>
        <dbReference type="Pfam" id="PF09239"/>
    </source>
</evidence>
<feature type="binding site" evidence="6">
    <location>
        <position position="61"/>
    </location>
    <ligand>
        <name>ATP</name>
        <dbReference type="ChEBI" id="CHEBI:30616"/>
    </ligand>
</feature>
<keyword evidence="5 6" id="KW-0413">Isomerase</keyword>
<gene>
    <name evidence="6 10" type="primary">top6B</name>
    <name evidence="10" type="ORF">HA222_01745</name>
    <name evidence="11" type="ORF">HA227_04740</name>
    <name evidence="12" type="ORF">J4478_00545</name>
</gene>
<dbReference type="Pfam" id="PF02518">
    <property type="entry name" value="HATPase_c"/>
    <property type="match status" value="1"/>
</dbReference>
<dbReference type="Pfam" id="PF09239">
    <property type="entry name" value="Topo-VIb_trans"/>
    <property type="match status" value="1"/>
</dbReference>
<feature type="binding site" evidence="6">
    <location>
        <begin position="124"/>
        <end position="131"/>
    </location>
    <ligand>
        <name>ATP</name>
        <dbReference type="ChEBI" id="CHEBI:30616"/>
    </ligand>
</feature>
<protein>
    <recommendedName>
        <fullName evidence="6">Type 2 DNA topoisomerase 6 subunit B</fullName>
        <ecNumber evidence="6">5.6.2.2</ecNumber>
    </recommendedName>
    <alternativeName>
        <fullName evidence="6">Type II DNA topoisomerase VI subunit B</fullName>
        <shortName evidence="6">TopoVI-B</shortName>
    </alternativeName>
</protein>
<dbReference type="Gene3D" id="1.10.8.50">
    <property type="match status" value="1"/>
</dbReference>
<dbReference type="EMBL" id="DUFW01000025">
    <property type="protein sequence ID" value="HIH21369.1"/>
    <property type="molecule type" value="Genomic_DNA"/>
</dbReference>
<dbReference type="EC" id="5.6.2.2" evidence="6"/>
<keyword evidence="2 6" id="KW-0067">ATP-binding</keyword>
<evidence type="ECO:0000259" key="8">
    <source>
        <dbReference type="Pfam" id="PF02518"/>
    </source>
</evidence>
<dbReference type="InterPro" id="IPR014721">
    <property type="entry name" value="Ribsml_uS5_D2-typ_fold_subgr"/>
</dbReference>
<dbReference type="Gene3D" id="3.30.565.10">
    <property type="entry name" value="Histidine kinase-like ATPase, C-terminal domain"/>
    <property type="match status" value="1"/>
</dbReference>
<feature type="binding site" evidence="6">
    <location>
        <position position="93"/>
    </location>
    <ligand>
        <name>ATP</name>
        <dbReference type="ChEBI" id="CHEBI:30616"/>
    </ligand>
</feature>
<feature type="binding site" evidence="6">
    <location>
        <begin position="114"/>
        <end position="115"/>
    </location>
    <ligand>
        <name>ATP</name>
        <dbReference type="ChEBI" id="CHEBI:30616"/>
    </ligand>
</feature>
<evidence type="ECO:0000256" key="2">
    <source>
        <dbReference type="ARBA" id="ARBA00022840"/>
    </source>
</evidence>
<dbReference type="PANTHER" id="PTHR48444">
    <property type="entry name" value="DNA TOPOISOMERASE 6 SUBUNIT B"/>
    <property type="match status" value="1"/>
</dbReference>
<feature type="region of interest" description="Disordered" evidence="7">
    <location>
        <begin position="537"/>
        <end position="585"/>
    </location>
</feature>
<dbReference type="InterPro" id="IPR036890">
    <property type="entry name" value="HATPase_C_sf"/>
</dbReference>
<dbReference type="InterPro" id="IPR003594">
    <property type="entry name" value="HATPase_dom"/>
</dbReference>
<comment type="similarity">
    <text evidence="6">Belongs to the TOP6B family.</text>
</comment>
<evidence type="ECO:0000256" key="4">
    <source>
        <dbReference type="ARBA" id="ARBA00023125"/>
    </source>
</evidence>
<dbReference type="EMBL" id="DUFJ01000105">
    <property type="protein sequence ID" value="HIH33527.1"/>
    <property type="molecule type" value="Genomic_DNA"/>
</dbReference>
<comment type="subunit">
    <text evidence="6">Homodimer. Heterotetramer of two Top6A and two Top6B chains.</text>
</comment>
<feature type="binding site" evidence="6">
    <location>
        <position position="453"/>
    </location>
    <ligand>
        <name>ATP</name>
        <dbReference type="ChEBI" id="CHEBI:30616"/>
    </ligand>
</feature>
<organism evidence="10 13">
    <name type="scientific">Candidatus Iainarchaeum sp</name>
    <dbReference type="NCBI Taxonomy" id="3101447"/>
    <lineage>
        <taxon>Archaea</taxon>
        <taxon>Candidatus Iainarchaeota</taxon>
        <taxon>Candidatus Iainarchaeia</taxon>
        <taxon>Candidatus Iainarchaeales</taxon>
        <taxon>Candidatus Iainarchaeaceae</taxon>
        <taxon>Candidatus Iainarchaeum</taxon>
    </lineage>
</organism>
<dbReference type="PANTHER" id="PTHR48444:SF1">
    <property type="entry name" value="DNA TOPOISOMERASE 6 SUBUNIT B"/>
    <property type="match status" value="1"/>
</dbReference>
<dbReference type="EMBL" id="JAGVWB010000004">
    <property type="protein sequence ID" value="MBS3057872.1"/>
    <property type="molecule type" value="Genomic_DNA"/>
</dbReference>